<evidence type="ECO:0000256" key="1">
    <source>
        <dbReference type="SAM" id="MobiDB-lite"/>
    </source>
</evidence>
<feature type="compositionally biased region" description="Low complexity" evidence="1">
    <location>
        <begin position="114"/>
        <end position="129"/>
    </location>
</feature>
<dbReference type="PANTHER" id="PTHR46579:SF1">
    <property type="entry name" value="F5_8 TYPE C DOMAIN-CONTAINING PROTEIN"/>
    <property type="match status" value="1"/>
</dbReference>
<evidence type="ECO:0000313" key="2">
    <source>
        <dbReference type="EMBL" id="PIK39348.1"/>
    </source>
</evidence>
<protein>
    <submittedName>
        <fullName evidence="2">Uncharacterized protein</fullName>
    </submittedName>
</protein>
<feature type="compositionally biased region" description="Polar residues" evidence="1">
    <location>
        <begin position="56"/>
        <end position="70"/>
    </location>
</feature>
<proteinExistence type="predicted"/>
<feature type="compositionally biased region" description="Basic residues" evidence="1">
    <location>
        <begin position="1"/>
        <end position="21"/>
    </location>
</feature>
<name>A0A2G8JUE0_STIJA</name>
<keyword evidence="3" id="KW-1185">Reference proteome</keyword>
<dbReference type="PANTHER" id="PTHR46579">
    <property type="entry name" value="F5/8 TYPE C DOMAIN-CONTAINING PROTEIN-RELATED"/>
    <property type="match status" value="1"/>
</dbReference>
<sequence>MDPNRGRKRNNVSVRPKKKYKGYLEPQNSSDEEPTIPRRTLNRYKKGSKTLKKGQLENNWSRDFNCSTSSEDGRPNDDVHSSYGEMVSSSASEGNCSGNTAAADSTVERESDDSGPPSEEPSSPSSSSETDSDVPADDEAAFQADETLNEPLFQGSQVTKAERDCNVGNMQNSNFFITSSLKHQIKTLFEREDITVNLAYRYNRHKKQEGNLEDIFDGEIYKNLEEVHNFPNNFTYTFNTDGMPVFKSASYSLWPIYIMINELPPSLRMKNLLLAGVWFGQKGPRMNIFLEKFVREARILADDGVEWENEGEIIRSKFYGICCCADAPARAALQNRLQFNGYMGCGLCYHPGRAVERVVKYPVDVCDHAERCDDEVLEDMVKALDEGRIIRGVKGPTPVINLPKFPLVWGFPPDFMHCLLLGVARQLAELWFSSPANSVYYIGQPNVLNRLDKILKSIKVPSFVSRMPRPITERKHWKAIEWYNWLFYFPSHACMVFYQSSI</sequence>
<dbReference type="Pfam" id="PF02992">
    <property type="entry name" value="Transposase_21"/>
    <property type="match status" value="1"/>
</dbReference>
<gene>
    <name evidence="2" type="ORF">BSL78_23812</name>
</gene>
<dbReference type="AlphaFoldDB" id="A0A2G8JUE0"/>
<feature type="compositionally biased region" description="Basic residues" evidence="1">
    <location>
        <begin position="40"/>
        <end position="52"/>
    </location>
</feature>
<dbReference type="EMBL" id="MRZV01001249">
    <property type="protein sequence ID" value="PIK39348.1"/>
    <property type="molecule type" value="Genomic_DNA"/>
</dbReference>
<reference evidence="2 3" key="1">
    <citation type="journal article" date="2017" name="PLoS Biol.">
        <title>The sea cucumber genome provides insights into morphological evolution and visceral regeneration.</title>
        <authorList>
            <person name="Zhang X."/>
            <person name="Sun L."/>
            <person name="Yuan J."/>
            <person name="Sun Y."/>
            <person name="Gao Y."/>
            <person name="Zhang L."/>
            <person name="Li S."/>
            <person name="Dai H."/>
            <person name="Hamel J.F."/>
            <person name="Liu C."/>
            <person name="Yu Y."/>
            <person name="Liu S."/>
            <person name="Lin W."/>
            <person name="Guo K."/>
            <person name="Jin S."/>
            <person name="Xu P."/>
            <person name="Storey K.B."/>
            <person name="Huan P."/>
            <person name="Zhang T."/>
            <person name="Zhou Y."/>
            <person name="Zhang J."/>
            <person name="Lin C."/>
            <person name="Li X."/>
            <person name="Xing L."/>
            <person name="Huo D."/>
            <person name="Sun M."/>
            <person name="Wang L."/>
            <person name="Mercier A."/>
            <person name="Li F."/>
            <person name="Yang H."/>
            <person name="Xiang J."/>
        </authorList>
    </citation>
    <scope>NUCLEOTIDE SEQUENCE [LARGE SCALE GENOMIC DNA]</scope>
    <source>
        <strain evidence="2">Shaxun</strain>
        <tissue evidence="2">Muscle</tissue>
    </source>
</reference>
<dbReference type="Proteomes" id="UP000230750">
    <property type="component" value="Unassembled WGS sequence"/>
</dbReference>
<dbReference type="InterPro" id="IPR004242">
    <property type="entry name" value="Transposase_21"/>
</dbReference>
<accession>A0A2G8JUE0</accession>
<feature type="compositionally biased region" description="Polar residues" evidence="1">
    <location>
        <begin position="87"/>
        <end position="103"/>
    </location>
</feature>
<dbReference type="STRING" id="307972.A0A2G8JUE0"/>
<evidence type="ECO:0000313" key="3">
    <source>
        <dbReference type="Proteomes" id="UP000230750"/>
    </source>
</evidence>
<dbReference type="OrthoDB" id="3263820at2759"/>
<comment type="caution">
    <text evidence="2">The sequence shown here is derived from an EMBL/GenBank/DDBJ whole genome shotgun (WGS) entry which is preliminary data.</text>
</comment>
<organism evidence="2 3">
    <name type="scientific">Stichopus japonicus</name>
    <name type="common">Sea cucumber</name>
    <dbReference type="NCBI Taxonomy" id="307972"/>
    <lineage>
        <taxon>Eukaryota</taxon>
        <taxon>Metazoa</taxon>
        <taxon>Echinodermata</taxon>
        <taxon>Eleutherozoa</taxon>
        <taxon>Echinozoa</taxon>
        <taxon>Holothuroidea</taxon>
        <taxon>Aspidochirotacea</taxon>
        <taxon>Aspidochirotida</taxon>
        <taxon>Stichopodidae</taxon>
        <taxon>Apostichopus</taxon>
    </lineage>
</organism>
<feature type="compositionally biased region" description="Basic and acidic residues" evidence="1">
    <location>
        <begin position="71"/>
        <end position="80"/>
    </location>
</feature>
<feature type="region of interest" description="Disordered" evidence="1">
    <location>
        <begin position="1"/>
        <end position="136"/>
    </location>
</feature>